<feature type="region of interest" description="Disordered" evidence="1">
    <location>
        <begin position="215"/>
        <end position="238"/>
    </location>
</feature>
<sequence length="1637" mass="175414">MGKLVLPDPDDEVAVLGLKHEWNSLASRPPPDNAENQEGAANKEILSAVRFLSELVITATPSSSMGDAENADSGSTVLGRAGMQHRLAQIERRKVTRKEGDLETSHKAEPKHKSPPKGPSRHSSLLSNLRSPLRERAGSAWIPSSSPLQSPAINIKFAEGSSAGRASSATHIPSGIMRTPTISAISDQPLRTMMMEPQSPFFPSIMLAAGTVRATSSLNSPPRRPARTNIVPPPSPMLRLRTTMSSADGLRLQNALPCRIAHENHPKDARTTTPGHANGGHHNCTAKPDTRSSSLNHPTTSSSRRYGSPAVHHPSIVPTAGNQMIMKPANDDVPLPAEKFRSASTTRSQHHLDYLLRLHCKQQGVNPVITIPRPPEAMDHDESRQLEGRPDKFNALAPSRGGSSAFIALPHWHPPSAKPESPVHSIRAHDAQEPTSTETSSSSVQDKGAYTESAIMSSTTVISSASQKDQQLSKRQLSEAAENARRLQQVLLEESLGVGDITTKDIPRTVSSVVSPRPVRTTAPAGPYGTTVSGEDMSKPEVRVRRGGPLIAGSSEKELQPAGKGSASNSAVRRYIISWGDGNSEVYDSTSGSYNPAVITSGYYHHQQLEGVICSAAGSKGAVLQQRSLLEEGGKMKSAGSQRSSPGQPYQPSPCESTIVMPAETTEGGSLLTTSLSTWQQDKVSRDRLKTGALYIANHEPDVVGEQRVHKTIMDSHRARYDNYQSSDGLDDDSLAALQYQGQDKEELHAEEDAGHTALLDYLLVKACRSRELRTQNRIFKDWLHWSSQQRRAHVAAPSSPCPPARASPLLAGPATATDFASSPPSLLPTWINSSQVMHSNPLYDAAVLSSLNSPALVTNMPAYYHEGGGHKSRQNPDLLGADVLSMRAMDSIGEKQTSVPDSAVVACNDKAGNSSSTEAADDRDHELTAGHMLAPKPPHAAAASMDDDHVGPMKKGMRSAEAAFVDQPGRGASVEGRAAGIMLDREASRRRSEHAAGSLPAAKRGHGLYTDLHQMLRDMESALTMTDDTSTTRNRPHCRHQMLRDMESALTMTDDTSTTRNRPHCRHQMLRDMESALTMTDDTSTTRNRPHCRHQTQKVLPTTVILPTTTVNADVSSHGSKNTSAVQVEVNHALRSQAGLEVITDDAVLTGFNKTPQGRGSAASQRASGLTADIDTGQTPASTVPVRGNNSTAEKVKAMLASRQKNQKYHAVSAGAYFGTTRELLSEPGTMLSPSLTVPYFPPGDYYNLSSRNPPVVPFKSPPLGSALLTGGPEVLSRSPDGDAGGDSSGIIATVFLKPIMSTVRGGIVTALGSQALDHCTNHGGVSSTSIQSSAHHEQEVDTTNGWILADEGSGVHEAGMKGLPSSVQLHSSCHGGHKGSLFAPSGSSRMTDDVAGPILRQHSSMLSESRMLLPIPSGEQHGHSHRYQDAYLSGSVGSDAVWDSASVAAVSEEVVNLMQKEPALHNPGLHSRQLQELISKVAYLESELGVQRSAVQFDKTRQGAKGGTGRAAPDGMTERQKKLRGRPPLDVDQKDQRAVAGNVVSKYGSTRRALVSTGVGASARDRVGAQQSVNKLESENAFIGRRLSASIGRPGGQAHINTRSMMRAPTEDQVELSLRKELRELDSALNRRSNF</sequence>
<dbReference type="Proteomes" id="UP000232323">
    <property type="component" value="Unassembled WGS sequence"/>
</dbReference>
<feature type="region of interest" description="Disordered" evidence="1">
    <location>
        <begin position="633"/>
        <end position="657"/>
    </location>
</feature>
<feature type="compositionally biased region" description="Polar residues" evidence="1">
    <location>
        <begin position="639"/>
        <end position="656"/>
    </location>
</feature>
<feature type="region of interest" description="Disordered" evidence="1">
    <location>
        <begin position="85"/>
        <end position="125"/>
    </location>
</feature>
<evidence type="ECO:0000256" key="1">
    <source>
        <dbReference type="SAM" id="MobiDB-lite"/>
    </source>
</evidence>
<reference evidence="2 3" key="1">
    <citation type="submission" date="2017-08" db="EMBL/GenBank/DDBJ databases">
        <title>Acidophilic green algal genome provides insights into adaptation to an acidic environment.</title>
        <authorList>
            <person name="Hirooka S."/>
            <person name="Hirose Y."/>
            <person name="Kanesaki Y."/>
            <person name="Higuchi S."/>
            <person name="Fujiwara T."/>
            <person name="Onuma R."/>
            <person name="Era A."/>
            <person name="Ohbayashi R."/>
            <person name="Uzuka A."/>
            <person name="Nozaki H."/>
            <person name="Yoshikawa H."/>
            <person name="Miyagishima S.Y."/>
        </authorList>
    </citation>
    <scope>NUCLEOTIDE SEQUENCE [LARGE SCALE GENOMIC DNA]</scope>
    <source>
        <strain evidence="2 3">NIES-2499</strain>
    </source>
</reference>
<gene>
    <name evidence="2" type="ORF">CEUSTIGMA_g5954.t1</name>
</gene>
<dbReference type="EMBL" id="BEGY01000033">
    <property type="protein sequence ID" value="GAX78514.1"/>
    <property type="molecule type" value="Genomic_DNA"/>
</dbReference>
<feature type="region of interest" description="Disordered" evidence="1">
    <location>
        <begin position="1501"/>
        <end position="1534"/>
    </location>
</feature>
<feature type="compositionally biased region" description="Basic and acidic residues" evidence="1">
    <location>
        <begin position="88"/>
        <end position="112"/>
    </location>
</feature>
<name>A0A250X602_9CHLO</name>
<feature type="compositionally biased region" description="Low complexity" evidence="1">
    <location>
        <begin position="292"/>
        <end position="303"/>
    </location>
</feature>
<feature type="region of interest" description="Disordered" evidence="1">
    <location>
        <begin position="512"/>
        <end position="540"/>
    </location>
</feature>
<evidence type="ECO:0000313" key="2">
    <source>
        <dbReference type="EMBL" id="GAX78514.1"/>
    </source>
</evidence>
<accession>A0A250X602</accession>
<evidence type="ECO:0000313" key="3">
    <source>
        <dbReference type="Proteomes" id="UP000232323"/>
    </source>
</evidence>
<proteinExistence type="predicted"/>
<feature type="region of interest" description="Disordered" evidence="1">
    <location>
        <begin position="265"/>
        <end position="336"/>
    </location>
</feature>
<organism evidence="2 3">
    <name type="scientific">Chlamydomonas eustigma</name>
    <dbReference type="NCBI Taxonomy" id="1157962"/>
    <lineage>
        <taxon>Eukaryota</taxon>
        <taxon>Viridiplantae</taxon>
        <taxon>Chlorophyta</taxon>
        <taxon>core chlorophytes</taxon>
        <taxon>Chlorophyceae</taxon>
        <taxon>CS clade</taxon>
        <taxon>Chlamydomonadales</taxon>
        <taxon>Chlamydomonadaceae</taxon>
        <taxon>Chlamydomonas</taxon>
    </lineage>
</organism>
<keyword evidence="3" id="KW-1185">Reference proteome</keyword>
<protein>
    <submittedName>
        <fullName evidence="2">Uncharacterized protein</fullName>
    </submittedName>
</protein>
<feature type="compositionally biased region" description="Low complexity" evidence="1">
    <location>
        <begin position="512"/>
        <end position="522"/>
    </location>
</feature>
<comment type="caution">
    <text evidence="2">The sequence shown here is derived from an EMBL/GenBank/DDBJ whole genome shotgun (WGS) entry which is preliminary data.</text>
</comment>
<feature type="region of interest" description="Disordered" evidence="1">
    <location>
        <begin position="405"/>
        <end position="448"/>
    </location>
</feature>